<evidence type="ECO:0000313" key="4">
    <source>
        <dbReference type="EMBL" id="GAG08851.1"/>
    </source>
</evidence>
<comment type="caution">
    <text evidence="4">The sequence shown here is derived from an EMBL/GenBank/DDBJ whole genome shotgun (WGS) entry which is preliminary data.</text>
</comment>
<dbReference type="InterPro" id="IPR006558">
    <property type="entry name" value="LamG-like"/>
</dbReference>
<keyword evidence="1" id="KW-0732">Signal</keyword>
<dbReference type="Gene3D" id="2.60.120.200">
    <property type="match status" value="1"/>
</dbReference>
<dbReference type="EMBL" id="BARS01021892">
    <property type="protein sequence ID" value="GAG08851.1"/>
    <property type="molecule type" value="Genomic_DNA"/>
</dbReference>
<feature type="domain" description="LamG-like jellyroll fold" evidence="3">
    <location>
        <begin position="24"/>
        <end position="184"/>
    </location>
</feature>
<proteinExistence type="predicted"/>
<evidence type="ECO:0000259" key="3">
    <source>
        <dbReference type="SMART" id="SM00560"/>
    </source>
</evidence>
<gene>
    <name evidence="4" type="ORF">S01H1_35084</name>
</gene>
<accession>X0W884</accession>
<feature type="non-terminal residue" evidence="4">
    <location>
        <position position="271"/>
    </location>
</feature>
<sequence>ALAFDGYESKVTLASPESPDYLDNQLSLEAWVTLGAYPWNETAIVHQTNPAGTRPKGYLLGIDDIGRPVMRVCVEGKWQRLVASKALELYRWTHIAGTFDGDEGEMVIYVDGSKSGSLNDVEGDISASPLDIIVGLNTVPGEATHHVTEKIGDVRTIEGSQPWIFGIEGLIDEVRVYNKALSARDVRKSYDSLKPGAKLRDNPDLQKRILPGEVGFAASFGARYKTLKYHELWDNLWRTSDWPDIVVKFDEMPVSVVYWRGPNYGPGWVTE</sequence>
<name>X0W884_9ZZZZ</name>
<reference evidence="4" key="1">
    <citation type="journal article" date="2014" name="Front. Microbiol.">
        <title>High frequency of phylogenetically diverse reductive dehalogenase-homologous genes in deep subseafloor sedimentary metagenomes.</title>
        <authorList>
            <person name="Kawai M."/>
            <person name="Futagami T."/>
            <person name="Toyoda A."/>
            <person name="Takaki Y."/>
            <person name="Nishi S."/>
            <person name="Hori S."/>
            <person name="Arai W."/>
            <person name="Tsubouchi T."/>
            <person name="Morono Y."/>
            <person name="Uchiyama I."/>
            <person name="Ito T."/>
            <person name="Fujiyama A."/>
            <person name="Inagaki F."/>
            <person name="Takami H."/>
        </authorList>
    </citation>
    <scope>NUCLEOTIDE SEQUENCE</scope>
    <source>
        <strain evidence="4">Expedition CK06-06</strain>
    </source>
</reference>
<protein>
    <recommendedName>
        <fullName evidence="3">LamG-like jellyroll fold domain-containing protein</fullName>
    </recommendedName>
</protein>
<feature type="non-terminal residue" evidence="4">
    <location>
        <position position="1"/>
    </location>
</feature>
<dbReference type="SMART" id="SM00560">
    <property type="entry name" value="LamGL"/>
    <property type="match status" value="1"/>
</dbReference>
<dbReference type="InterPro" id="IPR013320">
    <property type="entry name" value="ConA-like_dom_sf"/>
</dbReference>
<dbReference type="AlphaFoldDB" id="X0W884"/>
<organism evidence="4">
    <name type="scientific">marine sediment metagenome</name>
    <dbReference type="NCBI Taxonomy" id="412755"/>
    <lineage>
        <taxon>unclassified sequences</taxon>
        <taxon>metagenomes</taxon>
        <taxon>ecological metagenomes</taxon>
    </lineage>
</organism>
<evidence type="ECO:0000256" key="1">
    <source>
        <dbReference type="ARBA" id="ARBA00022729"/>
    </source>
</evidence>
<dbReference type="Pfam" id="PF13385">
    <property type="entry name" value="Laminin_G_3"/>
    <property type="match status" value="1"/>
</dbReference>
<dbReference type="SUPFAM" id="SSF49899">
    <property type="entry name" value="Concanavalin A-like lectins/glucanases"/>
    <property type="match status" value="1"/>
</dbReference>
<evidence type="ECO:0000256" key="2">
    <source>
        <dbReference type="ARBA" id="ARBA00023157"/>
    </source>
</evidence>
<keyword evidence="2" id="KW-1015">Disulfide bond</keyword>